<evidence type="ECO:0000313" key="1">
    <source>
        <dbReference type="EMBL" id="VTR53612.1"/>
    </source>
</evidence>
<protein>
    <submittedName>
        <fullName evidence="1">Uncharacterized protein</fullName>
    </submittedName>
</protein>
<sequence>MACHFMLNLGSAPYVGIQIADGDTHQTLGPGSRVTLAVDNTSKTATLSSGQQVVQHRPNGCRPNQGAMQLDFTYQ</sequence>
<name>A0A4U9W4E6_SERFO</name>
<organism evidence="1">
    <name type="scientific">Serratia fonticola</name>
    <dbReference type="NCBI Taxonomy" id="47917"/>
    <lineage>
        <taxon>Bacteria</taxon>
        <taxon>Pseudomonadati</taxon>
        <taxon>Pseudomonadota</taxon>
        <taxon>Gammaproteobacteria</taxon>
        <taxon>Enterobacterales</taxon>
        <taxon>Yersiniaceae</taxon>
        <taxon>Serratia</taxon>
    </lineage>
</organism>
<dbReference type="AlphaFoldDB" id="A0A4U9W4E6"/>
<reference evidence="1" key="1">
    <citation type="submission" date="2019-05" db="EMBL/GenBank/DDBJ databases">
        <authorList>
            <consortium name="Pathogen Informatics"/>
        </authorList>
    </citation>
    <scope>NUCLEOTIDE SEQUENCE [LARGE SCALE GENOMIC DNA]</scope>
    <source>
        <strain evidence="1">NCTC12965</strain>
    </source>
</reference>
<gene>
    <name evidence="1" type="ORF">NCTC12965_06581</name>
</gene>
<accession>A0A4U9W4E6</accession>
<dbReference type="EMBL" id="CABEEZ010000128">
    <property type="protein sequence ID" value="VTR53612.1"/>
    <property type="molecule type" value="Genomic_DNA"/>
</dbReference>
<proteinExistence type="predicted"/>